<keyword evidence="2" id="KW-1185">Reference proteome</keyword>
<proteinExistence type="predicted"/>
<accession>T1K5S0</accession>
<reference evidence="2" key="1">
    <citation type="submission" date="2011-08" db="EMBL/GenBank/DDBJ databases">
        <authorList>
            <person name="Rombauts S."/>
        </authorList>
    </citation>
    <scope>NUCLEOTIDE SEQUENCE</scope>
    <source>
        <strain evidence="2">London</strain>
    </source>
</reference>
<reference evidence="1" key="2">
    <citation type="submission" date="2015-06" db="UniProtKB">
        <authorList>
            <consortium name="EnsemblMetazoa"/>
        </authorList>
    </citation>
    <scope>IDENTIFICATION</scope>
</reference>
<dbReference type="EMBL" id="CAEY01001590">
    <property type="status" value="NOT_ANNOTATED_CDS"/>
    <property type="molecule type" value="Genomic_DNA"/>
</dbReference>
<dbReference type="HOGENOM" id="CLU_2963779_0_0_1"/>
<evidence type="ECO:0000313" key="1">
    <source>
        <dbReference type="EnsemblMetazoa" id="tetur05g07280.1"/>
    </source>
</evidence>
<dbReference type="EnsemblMetazoa" id="tetur05g07280.1">
    <property type="protein sequence ID" value="tetur05g07280.1"/>
    <property type="gene ID" value="tetur05g07280"/>
</dbReference>
<dbReference type="Proteomes" id="UP000015104">
    <property type="component" value="Unassembled WGS sequence"/>
</dbReference>
<name>T1K5S0_TETUR</name>
<evidence type="ECO:0000313" key="2">
    <source>
        <dbReference type="Proteomes" id="UP000015104"/>
    </source>
</evidence>
<dbReference type="AlphaFoldDB" id="T1K5S0"/>
<organism evidence="1 2">
    <name type="scientific">Tetranychus urticae</name>
    <name type="common">Two-spotted spider mite</name>
    <dbReference type="NCBI Taxonomy" id="32264"/>
    <lineage>
        <taxon>Eukaryota</taxon>
        <taxon>Metazoa</taxon>
        <taxon>Ecdysozoa</taxon>
        <taxon>Arthropoda</taxon>
        <taxon>Chelicerata</taxon>
        <taxon>Arachnida</taxon>
        <taxon>Acari</taxon>
        <taxon>Acariformes</taxon>
        <taxon>Trombidiformes</taxon>
        <taxon>Prostigmata</taxon>
        <taxon>Eleutherengona</taxon>
        <taxon>Raphignathae</taxon>
        <taxon>Tetranychoidea</taxon>
        <taxon>Tetranychidae</taxon>
        <taxon>Tetranychus</taxon>
    </lineage>
</organism>
<sequence length="59" mass="6994">MLAQLFTLRIKIYFDFKSNSPFHLQILLLCSYQTNGYINRVCVFIDLISSPCIYTRRKS</sequence>
<protein>
    <submittedName>
        <fullName evidence="1">Uncharacterized protein</fullName>
    </submittedName>
</protein>